<dbReference type="AlphaFoldDB" id="A0A9X2P3Q1"/>
<gene>
    <name evidence="2" type="ORF">NU887_09865</name>
</gene>
<evidence type="ECO:0000256" key="1">
    <source>
        <dbReference type="SAM" id="Phobius"/>
    </source>
</evidence>
<proteinExistence type="predicted"/>
<feature type="transmembrane region" description="Helical" evidence="1">
    <location>
        <begin position="26"/>
        <end position="44"/>
    </location>
</feature>
<sequence>MTNNGKAKIEKTFGGLKIIIPSKKNWFSLLFGTAWMGGWIFGFVSASDFLFNSGIDNSGASGFLAFWLLAWTVGGLAVSFMLLWGYFGQEKFITDRNEILFEKSVFGIGKKNRMEISAIKNFRTEKSNDDLFSGNRMAFWGLGPGKIKFDYGLKTFSFGLGVDDAEANYIVGLLKEQFKEQ</sequence>
<protein>
    <submittedName>
        <fullName evidence="2">Uncharacterized protein</fullName>
    </submittedName>
</protein>
<dbReference type="EMBL" id="JANSUY010000005">
    <property type="protein sequence ID" value="MCR9015341.1"/>
    <property type="molecule type" value="Genomic_DNA"/>
</dbReference>
<dbReference type="Proteomes" id="UP001142175">
    <property type="component" value="Unassembled WGS sequence"/>
</dbReference>
<keyword evidence="1" id="KW-0472">Membrane</keyword>
<dbReference type="RefSeq" id="WP_258423198.1">
    <property type="nucleotide sequence ID" value="NZ_JANSUY010000005.1"/>
</dbReference>
<evidence type="ECO:0000313" key="3">
    <source>
        <dbReference type="Proteomes" id="UP001142175"/>
    </source>
</evidence>
<keyword evidence="1" id="KW-1133">Transmembrane helix</keyword>
<feature type="transmembrane region" description="Helical" evidence="1">
    <location>
        <begin position="64"/>
        <end position="87"/>
    </location>
</feature>
<evidence type="ECO:0000313" key="2">
    <source>
        <dbReference type="EMBL" id="MCR9015341.1"/>
    </source>
</evidence>
<organism evidence="2 3">
    <name type="scientific">Aquiflexum gelatinilyticum</name>
    <dbReference type="NCBI Taxonomy" id="2961943"/>
    <lineage>
        <taxon>Bacteria</taxon>
        <taxon>Pseudomonadati</taxon>
        <taxon>Bacteroidota</taxon>
        <taxon>Cytophagia</taxon>
        <taxon>Cytophagales</taxon>
        <taxon>Cyclobacteriaceae</taxon>
        <taxon>Aquiflexum</taxon>
    </lineage>
</organism>
<keyword evidence="1" id="KW-0812">Transmembrane</keyword>
<comment type="caution">
    <text evidence="2">The sequence shown here is derived from an EMBL/GenBank/DDBJ whole genome shotgun (WGS) entry which is preliminary data.</text>
</comment>
<keyword evidence="3" id="KW-1185">Reference proteome</keyword>
<reference evidence="2" key="1">
    <citation type="submission" date="2022-08" db="EMBL/GenBank/DDBJ databases">
        <authorList>
            <person name="Zhang D."/>
        </authorList>
    </citation>
    <scope>NUCLEOTIDE SEQUENCE</scope>
    <source>
        <strain evidence="2">XJ19-11</strain>
    </source>
</reference>
<name>A0A9X2P3Q1_9BACT</name>
<accession>A0A9X2P3Q1</accession>